<dbReference type="RefSeq" id="WP_277445335.1">
    <property type="nucleotide sequence ID" value="NZ_JAKOAV010000044.1"/>
</dbReference>
<gene>
    <name evidence="1" type="ORF">L7E55_15925</name>
</gene>
<sequence length="65" mass="7850">MEREETMLKRWRPRKNPDGSYDLVCKLVARDETTSQLTVPIPEEYHELLEREYFITHPPDEEDES</sequence>
<dbReference type="AlphaFoldDB" id="A0A9X4H776"/>
<name>A0A9X4H776_9FIRM</name>
<evidence type="ECO:0000313" key="1">
    <source>
        <dbReference type="EMBL" id="MDF9409818.1"/>
    </source>
</evidence>
<evidence type="ECO:0000313" key="2">
    <source>
        <dbReference type="Proteomes" id="UP001154312"/>
    </source>
</evidence>
<accession>A0A9X4H776</accession>
<keyword evidence="2" id="KW-1185">Reference proteome</keyword>
<proteinExistence type="predicted"/>
<protein>
    <submittedName>
        <fullName evidence="1">Uncharacterized protein</fullName>
    </submittedName>
</protein>
<reference evidence="1" key="1">
    <citation type="submission" date="2022-02" db="EMBL/GenBank/DDBJ databases">
        <authorList>
            <person name="Leng L."/>
        </authorList>
    </citation>
    <scope>NUCLEOTIDE SEQUENCE</scope>
    <source>
        <strain evidence="1">JI</strain>
    </source>
</reference>
<dbReference type="EMBL" id="JAKOAV010000044">
    <property type="protein sequence ID" value="MDF9409818.1"/>
    <property type="molecule type" value="Genomic_DNA"/>
</dbReference>
<dbReference type="Proteomes" id="UP001154312">
    <property type="component" value="Unassembled WGS sequence"/>
</dbReference>
<comment type="caution">
    <text evidence="1">The sequence shown here is derived from an EMBL/GenBank/DDBJ whole genome shotgun (WGS) entry which is preliminary data.</text>
</comment>
<organism evidence="1 2">
    <name type="scientific">Pelotomaculum isophthalicicum JI</name>
    <dbReference type="NCBI Taxonomy" id="947010"/>
    <lineage>
        <taxon>Bacteria</taxon>
        <taxon>Bacillati</taxon>
        <taxon>Bacillota</taxon>
        <taxon>Clostridia</taxon>
        <taxon>Eubacteriales</taxon>
        <taxon>Desulfotomaculaceae</taxon>
        <taxon>Pelotomaculum</taxon>
    </lineage>
</organism>